<organism evidence="1">
    <name type="scientific">Arundo donax</name>
    <name type="common">Giant reed</name>
    <name type="synonym">Donax arundinaceus</name>
    <dbReference type="NCBI Taxonomy" id="35708"/>
    <lineage>
        <taxon>Eukaryota</taxon>
        <taxon>Viridiplantae</taxon>
        <taxon>Streptophyta</taxon>
        <taxon>Embryophyta</taxon>
        <taxon>Tracheophyta</taxon>
        <taxon>Spermatophyta</taxon>
        <taxon>Magnoliopsida</taxon>
        <taxon>Liliopsida</taxon>
        <taxon>Poales</taxon>
        <taxon>Poaceae</taxon>
        <taxon>PACMAD clade</taxon>
        <taxon>Arundinoideae</taxon>
        <taxon>Arundineae</taxon>
        <taxon>Arundo</taxon>
    </lineage>
</organism>
<sequence length="49" mass="5740">MWSFFLTNIVVYDVSLKSMLVTKHSKTNFQNLKPEGHCTTHQSFSYKQS</sequence>
<accession>A0A0A8ZSL5</accession>
<reference evidence="1" key="1">
    <citation type="submission" date="2014-09" db="EMBL/GenBank/DDBJ databases">
        <authorList>
            <person name="Magalhaes I.L.F."/>
            <person name="Oliveira U."/>
            <person name="Santos F.R."/>
            <person name="Vidigal T.H.D.A."/>
            <person name="Brescovit A.D."/>
            <person name="Santos A.J."/>
        </authorList>
    </citation>
    <scope>NUCLEOTIDE SEQUENCE</scope>
    <source>
        <tissue evidence="1">Shoot tissue taken approximately 20 cm above the soil surface</tissue>
    </source>
</reference>
<reference evidence="1" key="2">
    <citation type="journal article" date="2015" name="Data Brief">
        <title>Shoot transcriptome of the giant reed, Arundo donax.</title>
        <authorList>
            <person name="Barrero R.A."/>
            <person name="Guerrero F.D."/>
            <person name="Moolhuijzen P."/>
            <person name="Goolsby J.A."/>
            <person name="Tidwell J."/>
            <person name="Bellgard S.E."/>
            <person name="Bellgard M.I."/>
        </authorList>
    </citation>
    <scope>NUCLEOTIDE SEQUENCE</scope>
    <source>
        <tissue evidence="1">Shoot tissue taken approximately 20 cm above the soil surface</tissue>
    </source>
</reference>
<dbReference type="EMBL" id="GBRH01260068">
    <property type="protein sequence ID" value="JAD37827.1"/>
    <property type="molecule type" value="Transcribed_RNA"/>
</dbReference>
<name>A0A0A8ZSL5_ARUDO</name>
<proteinExistence type="predicted"/>
<evidence type="ECO:0000313" key="1">
    <source>
        <dbReference type="EMBL" id="JAD37827.1"/>
    </source>
</evidence>
<dbReference type="AlphaFoldDB" id="A0A0A8ZSL5"/>
<protein>
    <submittedName>
        <fullName evidence="1">Uncharacterized protein</fullName>
    </submittedName>
</protein>